<organism evidence="1 2">
    <name type="scientific">Steinernema hermaphroditum</name>
    <dbReference type="NCBI Taxonomy" id="289476"/>
    <lineage>
        <taxon>Eukaryota</taxon>
        <taxon>Metazoa</taxon>
        <taxon>Ecdysozoa</taxon>
        <taxon>Nematoda</taxon>
        <taxon>Chromadorea</taxon>
        <taxon>Rhabditida</taxon>
        <taxon>Tylenchina</taxon>
        <taxon>Panagrolaimomorpha</taxon>
        <taxon>Strongyloidoidea</taxon>
        <taxon>Steinernematidae</taxon>
        <taxon>Steinernema</taxon>
    </lineage>
</organism>
<accession>A0AA39HBX0</accession>
<protein>
    <submittedName>
        <fullName evidence="1">Uncharacterized protein</fullName>
    </submittedName>
</protein>
<reference evidence="1" key="1">
    <citation type="submission" date="2023-06" db="EMBL/GenBank/DDBJ databases">
        <title>Genomic analysis of the entomopathogenic nematode Steinernema hermaphroditum.</title>
        <authorList>
            <person name="Schwarz E.M."/>
            <person name="Heppert J.K."/>
            <person name="Baniya A."/>
            <person name="Schwartz H.T."/>
            <person name="Tan C.-H."/>
            <person name="Antoshechkin I."/>
            <person name="Sternberg P.W."/>
            <person name="Goodrich-Blair H."/>
            <person name="Dillman A.R."/>
        </authorList>
    </citation>
    <scope>NUCLEOTIDE SEQUENCE</scope>
    <source>
        <strain evidence="1">PS9179</strain>
        <tissue evidence="1">Whole animal</tissue>
    </source>
</reference>
<sequence length="115" mass="12819">MINRVSGAASSAQLKQAVKRLNDDEVMTILRSLSVNLGRRIDVLQKIATELEAKKNEQLMSACKQQAKPTLVKPIEPISEPSQEMLLDKSQPPPQMIHELMSKRLPGRTISADQM</sequence>
<evidence type="ECO:0000313" key="1">
    <source>
        <dbReference type="EMBL" id="KAK0402810.1"/>
    </source>
</evidence>
<proteinExistence type="predicted"/>
<comment type="caution">
    <text evidence="1">The sequence shown here is derived from an EMBL/GenBank/DDBJ whole genome shotgun (WGS) entry which is preliminary data.</text>
</comment>
<name>A0AA39HBX0_9BILA</name>
<dbReference type="AlphaFoldDB" id="A0AA39HBX0"/>
<evidence type="ECO:0000313" key="2">
    <source>
        <dbReference type="Proteomes" id="UP001175271"/>
    </source>
</evidence>
<keyword evidence="2" id="KW-1185">Reference proteome</keyword>
<dbReference type="Proteomes" id="UP001175271">
    <property type="component" value="Unassembled WGS sequence"/>
</dbReference>
<gene>
    <name evidence="1" type="ORF">QR680_016548</name>
</gene>
<dbReference type="EMBL" id="JAUCMV010000004">
    <property type="protein sequence ID" value="KAK0402810.1"/>
    <property type="molecule type" value="Genomic_DNA"/>
</dbReference>